<gene>
    <name evidence="2" type="ORF">V8G54_011296</name>
</gene>
<proteinExistence type="predicted"/>
<name>A0AAQ3NPS1_VIGMU</name>
<dbReference type="AlphaFoldDB" id="A0AAQ3NPS1"/>
<feature type="region of interest" description="Disordered" evidence="1">
    <location>
        <begin position="1"/>
        <end position="25"/>
    </location>
</feature>
<organism evidence="2 3">
    <name type="scientific">Vigna mungo</name>
    <name type="common">Black gram</name>
    <name type="synonym">Phaseolus mungo</name>
    <dbReference type="NCBI Taxonomy" id="3915"/>
    <lineage>
        <taxon>Eukaryota</taxon>
        <taxon>Viridiplantae</taxon>
        <taxon>Streptophyta</taxon>
        <taxon>Embryophyta</taxon>
        <taxon>Tracheophyta</taxon>
        <taxon>Spermatophyta</taxon>
        <taxon>Magnoliopsida</taxon>
        <taxon>eudicotyledons</taxon>
        <taxon>Gunneridae</taxon>
        <taxon>Pentapetalae</taxon>
        <taxon>rosids</taxon>
        <taxon>fabids</taxon>
        <taxon>Fabales</taxon>
        <taxon>Fabaceae</taxon>
        <taxon>Papilionoideae</taxon>
        <taxon>50 kb inversion clade</taxon>
        <taxon>NPAAA clade</taxon>
        <taxon>indigoferoid/millettioid clade</taxon>
        <taxon>Phaseoleae</taxon>
        <taxon>Vigna</taxon>
    </lineage>
</organism>
<dbReference type="Proteomes" id="UP001374535">
    <property type="component" value="Chromosome 4"/>
</dbReference>
<keyword evidence="3" id="KW-1185">Reference proteome</keyword>
<sequence length="141" mass="16218">SKKNFRNPRSTQEVRKRTPAVSLSGGVRKRTSEILAQRRKFGKELLSYTIWGKFGKELQKSPLKAGSSEKNSYRKSFRGKFGDELQKYQLNVGSSKKNSYSKPFGGKCWKTGRLRFNTKRGGKLVGFQNQSLFAIFYTKYK</sequence>
<evidence type="ECO:0000313" key="3">
    <source>
        <dbReference type="Proteomes" id="UP001374535"/>
    </source>
</evidence>
<feature type="non-terminal residue" evidence="2">
    <location>
        <position position="141"/>
    </location>
</feature>
<dbReference type="EMBL" id="CP144697">
    <property type="protein sequence ID" value="WVZ13730.1"/>
    <property type="molecule type" value="Genomic_DNA"/>
</dbReference>
<evidence type="ECO:0000313" key="2">
    <source>
        <dbReference type="EMBL" id="WVZ13730.1"/>
    </source>
</evidence>
<evidence type="ECO:0000256" key="1">
    <source>
        <dbReference type="SAM" id="MobiDB-lite"/>
    </source>
</evidence>
<feature type="non-terminal residue" evidence="2">
    <location>
        <position position="1"/>
    </location>
</feature>
<protein>
    <submittedName>
        <fullName evidence="2">Uncharacterized protein</fullName>
    </submittedName>
</protein>
<reference evidence="2 3" key="1">
    <citation type="journal article" date="2023" name="Life. Sci Alliance">
        <title>Evolutionary insights into 3D genome organization and epigenetic landscape of Vigna mungo.</title>
        <authorList>
            <person name="Junaid A."/>
            <person name="Singh B."/>
            <person name="Bhatia S."/>
        </authorList>
    </citation>
    <scope>NUCLEOTIDE SEQUENCE [LARGE SCALE GENOMIC DNA]</scope>
    <source>
        <strain evidence="2">Urdbean</strain>
    </source>
</reference>
<accession>A0AAQ3NPS1</accession>